<keyword evidence="4" id="KW-0274">FAD</keyword>
<organism evidence="8">
    <name type="scientific">freshwater metagenome</name>
    <dbReference type="NCBI Taxonomy" id="449393"/>
    <lineage>
        <taxon>unclassified sequences</taxon>
        <taxon>metagenomes</taxon>
        <taxon>ecological metagenomes</taxon>
    </lineage>
</organism>
<dbReference type="FunFam" id="3.30.390.30:FF:000001">
    <property type="entry name" value="Dihydrolipoyl dehydrogenase"/>
    <property type="match status" value="1"/>
</dbReference>
<dbReference type="InterPro" id="IPR016156">
    <property type="entry name" value="FAD/NAD-linked_Rdtase_dimer_sf"/>
</dbReference>
<dbReference type="PRINTS" id="PR00411">
    <property type="entry name" value="PNDRDTASEI"/>
</dbReference>
<feature type="domain" description="FAD/NAD(P)-binding" evidence="7">
    <location>
        <begin position="6"/>
        <end position="322"/>
    </location>
</feature>
<dbReference type="GO" id="GO:0050660">
    <property type="term" value="F:flavin adenine dinucleotide binding"/>
    <property type="evidence" value="ECO:0007669"/>
    <property type="project" value="TreeGrafter"/>
</dbReference>
<evidence type="ECO:0000256" key="5">
    <source>
        <dbReference type="ARBA" id="ARBA00023002"/>
    </source>
</evidence>
<comment type="similarity">
    <text evidence="2">Belongs to the class-I pyridine nucleotide-disulfide oxidoreductase family.</text>
</comment>
<evidence type="ECO:0000256" key="4">
    <source>
        <dbReference type="ARBA" id="ARBA00022827"/>
    </source>
</evidence>
<dbReference type="InterPro" id="IPR004099">
    <property type="entry name" value="Pyr_nucl-diS_OxRdtase_dimer"/>
</dbReference>
<dbReference type="PRINTS" id="PR00368">
    <property type="entry name" value="FADPNR"/>
</dbReference>
<dbReference type="SUPFAM" id="SSF51905">
    <property type="entry name" value="FAD/NAD(P)-binding domain"/>
    <property type="match status" value="1"/>
</dbReference>
<evidence type="ECO:0000259" key="6">
    <source>
        <dbReference type="Pfam" id="PF02852"/>
    </source>
</evidence>
<proteinExistence type="inferred from homology"/>
<dbReference type="PIRSF" id="PIRSF000350">
    <property type="entry name" value="Mercury_reductase_MerA"/>
    <property type="match status" value="1"/>
</dbReference>
<comment type="cofactor">
    <cofactor evidence="1">
        <name>FAD</name>
        <dbReference type="ChEBI" id="CHEBI:57692"/>
    </cofactor>
</comment>
<dbReference type="EMBL" id="CAEZTC010000030">
    <property type="protein sequence ID" value="CAB4553905.1"/>
    <property type="molecule type" value="Genomic_DNA"/>
</dbReference>
<feature type="domain" description="Pyridine nucleotide-disulphide oxidoreductase dimerisation" evidence="6">
    <location>
        <begin position="346"/>
        <end position="454"/>
    </location>
</feature>
<gene>
    <name evidence="8" type="ORF">UFOPK1572_00363</name>
</gene>
<accession>A0A6J6CRS0</accession>
<evidence type="ECO:0000256" key="2">
    <source>
        <dbReference type="ARBA" id="ARBA00007532"/>
    </source>
</evidence>
<dbReference type="Gene3D" id="3.50.50.60">
    <property type="entry name" value="FAD/NAD(P)-binding domain"/>
    <property type="match status" value="2"/>
</dbReference>
<reference evidence="8" key="1">
    <citation type="submission" date="2020-05" db="EMBL/GenBank/DDBJ databases">
        <authorList>
            <person name="Chiriac C."/>
            <person name="Salcher M."/>
            <person name="Ghai R."/>
            <person name="Kavagutti S V."/>
        </authorList>
    </citation>
    <scope>NUCLEOTIDE SEQUENCE</scope>
</reference>
<dbReference type="InterPro" id="IPR001100">
    <property type="entry name" value="Pyr_nuc-diS_OxRdtase"/>
</dbReference>
<dbReference type="SUPFAM" id="SSF55424">
    <property type="entry name" value="FAD/NAD-linked reductases, dimerisation (C-terminal) domain"/>
    <property type="match status" value="1"/>
</dbReference>
<dbReference type="PANTHER" id="PTHR43014:SF1">
    <property type="entry name" value="NAD(P)H DEHYDROGENASE (QUINONE)"/>
    <property type="match status" value="1"/>
</dbReference>
<sequence length="455" mass="47734">MNLNKRLVVVGGGPAGHAAASLAARKGVQVTVVERESLGGAAHVLDCVPAKTMIATGSAVSFTEGLSGMGLENRDAEVDVEALTNRIEDIKSRLSNDVETLLVSQGVRIIRGTATLVDRCHVRVVLADGTEEVIETDDILISTGSRPRIPDFVQPDGDRILTTRDCYPPRIFPESVTIVGSGVTGVEFAHMFESFGSKVTLVVSRQQVLPGKDPEVAAVLEDTFLARGVRLFKGARATAIERTADGVRVVCDDGRVSETTHAVLAIGSLPNTEGLGLENVGVETDGGYIVINRHCQSSIDNIYAAGDVSGKLPLSSVASMQGRKVAEQVVGGPKGPHRHLDYDKAASAIFTEPEIADVGLAEAEAFASGRKIRVTKVPFSSTAKALINNDSRGFVKIISDPATGEVLGGSIVGRHAAELISVIALAVTANLKVTDIEESLLVHPALAEALSEAAD</sequence>
<dbReference type="InterPro" id="IPR036188">
    <property type="entry name" value="FAD/NAD-bd_sf"/>
</dbReference>
<protein>
    <submittedName>
        <fullName evidence="8">Unannotated protein</fullName>
    </submittedName>
</protein>
<dbReference type="GO" id="GO:0003955">
    <property type="term" value="F:NAD(P)H dehydrogenase (quinone) activity"/>
    <property type="evidence" value="ECO:0007669"/>
    <property type="project" value="TreeGrafter"/>
</dbReference>
<dbReference type="PANTHER" id="PTHR43014">
    <property type="entry name" value="MERCURIC REDUCTASE"/>
    <property type="match status" value="1"/>
</dbReference>
<evidence type="ECO:0000259" key="7">
    <source>
        <dbReference type="Pfam" id="PF07992"/>
    </source>
</evidence>
<name>A0A6J6CRS0_9ZZZZ</name>
<evidence type="ECO:0000256" key="3">
    <source>
        <dbReference type="ARBA" id="ARBA00022630"/>
    </source>
</evidence>
<dbReference type="Gene3D" id="3.30.390.30">
    <property type="match status" value="1"/>
</dbReference>
<evidence type="ECO:0000313" key="8">
    <source>
        <dbReference type="EMBL" id="CAB4553905.1"/>
    </source>
</evidence>
<dbReference type="Pfam" id="PF02852">
    <property type="entry name" value="Pyr_redox_dim"/>
    <property type="match status" value="1"/>
</dbReference>
<evidence type="ECO:0000256" key="1">
    <source>
        <dbReference type="ARBA" id="ARBA00001974"/>
    </source>
</evidence>
<keyword evidence="5" id="KW-0560">Oxidoreductase</keyword>
<dbReference type="InterPro" id="IPR023753">
    <property type="entry name" value="FAD/NAD-binding_dom"/>
</dbReference>
<dbReference type="AlphaFoldDB" id="A0A6J6CRS0"/>
<dbReference type="Pfam" id="PF07992">
    <property type="entry name" value="Pyr_redox_2"/>
    <property type="match status" value="1"/>
</dbReference>
<keyword evidence="3" id="KW-0285">Flavoprotein</keyword>